<sequence length="260" mass="29965">MAVTDRDTSGGTSFFDLSGELRNIIYEHFIDLRPSARDAANLACTHKQVHSEFGTLFSLRGEIKLKVEDLFKFVYSFFVRYNNSALKDIPFEIKGMIDWEQPQSVDLLPVISIMRQYPLLKVALLEWYDGFQLENRLMFSYAYVDFAESFLTSMEAQHFDKLISVNFILEKRWAGLWVGRSYNKLLVVLKKGVPKRIVQNWAPSCCGHSYVMVRREDHLDTEYSELDSDDGLDRDEDSDSGEHELKDEQGESGSKGQEGE</sequence>
<gene>
    <name evidence="2" type="ORF">ACET3X_009946</name>
</gene>
<evidence type="ECO:0000256" key="1">
    <source>
        <dbReference type="SAM" id="MobiDB-lite"/>
    </source>
</evidence>
<evidence type="ECO:0000313" key="2">
    <source>
        <dbReference type="EMBL" id="KAL1792195.1"/>
    </source>
</evidence>
<dbReference type="GeneID" id="96090268"/>
<dbReference type="EMBL" id="JBHGVX010000010">
    <property type="protein sequence ID" value="KAL1792195.1"/>
    <property type="molecule type" value="Genomic_DNA"/>
</dbReference>
<name>A0ABR3U6S7_9PLEO</name>
<feature type="compositionally biased region" description="Low complexity" evidence="1">
    <location>
        <begin position="251"/>
        <end position="260"/>
    </location>
</feature>
<feature type="region of interest" description="Disordered" evidence="1">
    <location>
        <begin position="222"/>
        <end position="260"/>
    </location>
</feature>
<accession>A0ABR3U6S7</accession>
<comment type="caution">
    <text evidence="2">The sequence shown here is derived from an EMBL/GenBank/DDBJ whole genome shotgun (WGS) entry which is preliminary data.</text>
</comment>
<reference evidence="2 3" key="1">
    <citation type="submission" date="2024-09" db="EMBL/GenBank/DDBJ databases">
        <title>T2T genomes of carrot and Alternaria dauci and their utility for understanding host-pathogen interaction during carrot leaf blight disease.</title>
        <authorList>
            <person name="Liu W."/>
            <person name="Xu S."/>
            <person name="Ou C."/>
            <person name="Liu X."/>
            <person name="Zhuang F."/>
            <person name="Deng X.W."/>
        </authorList>
    </citation>
    <scope>NUCLEOTIDE SEQUENCE [LARGE SCALE GENOMIC DNA]</scope>
    <source>
        <strain evidence="2 3">A2016</strain>
    </source>
</reference>
<protein>
    <submittedName>
        <fullName evidence="2">Uncharacterized protein</fullName>
    </submittedName>
</protein>
<keyword evidence="3" id="KW-1185">Reference proteome</keyword>
<feature type="compositionally biased region" description="Basic and acidic residues" evidence="1">
    <location>
        <begin position="240"/>
        <end position="249"/>
    </location>
</feature>
<proteinExistence type="predicted"/>
<dbReference type="RefSeq" id="XP_069302779.1">
    <property type="nucleotide sequence ID" value="XM_069456117.1"/>
</dbReference>
<organism evidence="2 3">
    <name type="scientific">Alternaria dauci</name>
    <dbReference type="NCBI Taxonomy" id="48095"/>
    <lineage>
        <taxon>Eukaryota</taxon>
        <taxon>Fungi</taxon>
        <taxon>Dikarya</taxon>
        <taxon>Ascomycota</taxon>
        <taxon>Pezizomycotina</taxon>
        <taxon>Dothideomycetes</taxon>
        <taxon>Pleosporomycetidae</taxon>
        <taxon>Pleosporales</taxon>
        <taxon>Pleosporineae</taxon>
        <taxon>Pleosporaceae</taxon>
        <taxon>Alternaria</taxon>
        <taxon>Alternaria sect. Porri</taxon>
    </lineage>
</organism>
<feature type="compositionally biased region" description="Acidic residues" evidence="1">
    <location>
        <begin position="222"/>
        <end position="239"/>
    </location>
</feature>
<evidence type="ECO:0000313" key="3">
    <source>
        <dbReference type="Proteomes" id="UP001578633"/>
    </source>
</evidence>
<dbReference type="Proteomes" id="UP001578633">
    <property type="component" value="Chromosome 10"/>
</dbReference>